<comment type="similarity">
    <text evidence="2">Belongs to the GSP G family.</text>
</comment>
<dbReference type="Pfam" id="PF07963">
    <property type="entry name" value="N_methyl"/>
    <property type="match status" value="1"/>
</dbReference>
<dbReference type="Pfam" id="PF08334">
    <property type="entry name" value="T2SSG"/>
    <property type="match status" value="1"/>
</dbReference>
<evidence type="ECO:0000256" key="9">
    <source>
        <dbReference type="ARBA" id="ARBA00023136"/>
    </source>
</evidence>
<dbReference type="GO" id="GO:0015628">
    <property type="term" value="P:protein secretion by the type II secretion system"/>
    <property type="evidence" value="ECO:0007669"/>
    <property type="project" value="InterPro"/>
</dbReference>
<dbReference type="GO" id="GO:0015627">
    <property type="term" value="C:type II protein secretion system complex"/>
    <property type="evidence" value="ECO:0007669"/>
    <property type="project" value="InterPro"/>
</dbReference>
<evidence type="ECO:0000256" key="7">
    <source>
        <dbReference type="ARBA" id="ARBA00022692"/>
    </source>
</evidence>
<dbReference type="PANTHER" id="PTHR30093:SF44">
    <property type="entry name" value="TYPE II SECRETION SYSTEM CORE PROTEIN G"/>
    <property type="match status" value="1"/>
</dbReference>
<sequence length="148" mass="16155">MSMRSSRRAERGFTLIEIMVVVIILGVLGALVLPNVMSRPDHAKLTAARTDIQSISTALEIYRLDNGRYPTTAQGLDALVKRPTVAPLPRQWSAQGYLKSTPTDPWGSHYQYASPGTRSTQGYDLYSLGGDGQPGGEEMDADIGNWSE</sequence>
<dbReference type="RefSeq" id="WP_075046635.1">
    <property type="nucleotide sequence ID" value="NZ_CP018743.1"/>
</dbReference>
<dbReference type="NCBIfam" id="TIGR01710">
    <property type="entry name" value="typeII_sec_gspG"/>
    <property type="match status" value="1"/>
</dbReference>
<evidence type="ECO:0000256" key="8">
    <source>
        <dbReference type="ARBA" id="ARBA00022989"/>
    </source>
</evidence>
<feature type="region of interest" description="Disordered" evidence="10">
    <location>
        <begin position="121"/>
        <end position="148"/>
    </location>
</feature>
<evidence type="ECO:0000256" key="10">
    <source>
        <dbReference type="SAM" id="MobiDB-lite"/>
    </source>
</evidence>
<dbReference type="NCBIfam" id="TIGR02532">
    <property type="entry name" value="IV_pilin_GFxxxE"/>
    <property type="match status" value="1"/>
</dbReference>
<dbReference type="InterPro" id="IPR013545">
    <property type="entry name" value="T2SS_protein-GspG_C"/>
</dbReference>
<organism evidence="13 14">
    <name type="scientific">Pseudomonas putida</name>
    <name type="common">Arthrobacter siderocapsulatus</name>
    <dbReference type="NCBI Taxonomy" id="303"/>
    <lineage>
        <taxon>Bacteria</taxon>
        <taxon>Pseudomonadati</taxon>
        <taxon>Pseudomonadota</taxon>
        <taxon>Gammaproteobacteria</taxon>
        <taxon>Pseudomonadales</taxon>
        <taxon>Pseudomonadaceae</taxon>
        <taxon>Pseudomonas</taxon>
    </lineage>
</organism>
<dbReference type="InterPro" id="IPR010054">
    <property type="entry name" value="Type2_sec_GspG"/>
</dbReference>
<dbReference type="Proteomes" id="UP000185146">
    <property type="component" value="Chromosome"/>
</dbReference>
<evidence type="ECO:0000256" key="11">
    <source>
        <dbReference type="SAM" id="Phobius"/>
    </source>
</evidence>
<dbReference type="SUPFAM" id="SSF54523">
    <property type="entry name" value="Pili subunits"/>
    <property type="match status" value="1"/>
</dbReference>
<comment type="subcellular location">
    <subcellularLocation>
        <location evidence="1">Cell inner membrane</location>
        <topology evidence="1">Single-pass membrane protein</topology>
    </subcellularLocation>
</comment>
<evidence type="ECO:0000313" key="14">
    <source>
        <dbReference type="Proteomes" id="UP000185146"/>
    </source>
</evidence>
<dbReference type="EMBL" id="CP018743">
    <property type="protein sequence ID" value="APO84817.1"/>
    <property type="molecule type" value="Genomic_DNA"/>
</dbReference>
<keyword evidence="8 11" id="KW-1133">Transmembrane helix</keyword>
<evidence type="ECO:0000313" key="13">
    <source>
        <dbReference type="EMBL" id="APO84817.1"/>
    </source>
</evidence>
<feature type="transmembrane region" description="Helical" evidence="11">
    <location>
        <begin position="12"/>
        <end position="33"/>
    </location>
</feature>
<keyword evidence="9 11" id="KW-0472">Membrane</keyword>
<evidence type="ECO:0000256" key="2">
    <source>
        <dbReference type="ARBA" id="ARBA00009984"/>
    </source>
</evidence>
<evidence type="ECO:0000256" key="6">
    <source>
        <dbReference type="ARBA" id="ARBA00022519"/>
    </source>
</evidence>
<protein>
    <recommendedName>
        <fullName evidence="3">Type II secretion system core protein G</fullName>
    </recommendedName>
</protein>
<evidence type="ECO:0000256" key="1">
    <source>
        <dbReference type="ARBA" id="ARBA00004377"/>
    </source>
</evidence>
<keyword evidence="5" id="KW-0488">Methylation</keyword>
<dbReference type="PANTHER" id="PTHR30093">
    <property type="entry name" value="GENERAL SECRETION PATHWAY PROTEIN G"/>
    <property type="match status" value="1"/>
</dbReference>
<feature type="domain" description="Type II secretion system protein GspG C-terminal" evidence="12">
    <location>
        <begin position="35"/>
        <end position="146"/>
    </location>
</feature>
<dbReference type="AlphaFoldDB" id="A0A1L5PXA9"/>
<dbReference type="Gene3D" id="3.30.700.10">
    <property type="entry name" value="Glycoprotein, Type 4 Pilin"/>
    <property type="match status" value="1"/>
</dbReference>
<proteinExistence type="inferred from homology"/>
<evidence type="ECO:0000256" key="5">
    <source>
        <dbReference type="ARBA" id="ARBA00022481"/>
    </source>
</evidence>
<dbReference type="InterPro" id="IPR045584">
    <property type="entry name" value="Pilin-like"/>
</dbReference>
<evidence type="ECO:0000256" key="3">
    <source>
        <dbReference type="ARBA" id="ARBA00020042"/>
    </source>
</evidence>
<name>A0A1L5PXA9_PSEPU</name>
<gene>
    <name evidence="13" type="ORF">BL240_26565</name>
</gene>
<keyword evidence="4" id="KW-1003">Cell membrane</keyword>
<keyword evidence="7 11" id="KW-0812">Transmembrane</keyword>
<dbReference type="PROSITE" id="PS00409">
    <property type="entry name" value="PROKAR_NTER_METHYL"/>
    <property type="match status" value="1"/>
</dbReference>
<dbReference type="GO" id="GO:0005886">
    <property type="term" value="C:plasma membrane"/>
    <property type="evidence" value="ECO:0007669"/>
    <property type="project" value="UniProtKB-SubCell"/>
</dbReference>
<dbReference type="InterPro" id="IPR012902">
    <property type="entry name" value="N_methyl_site"/>
</dbReference>
<dbReference type="PRINTS" id="PR00813">
    <property type="entry name" value="BCTERIALGSPG"/>
</dbReference>
<evidence type="ECO:0000259" key="12">
    <source>
        <dbReference type="Pfam" id="PF08334"/>
    </source>
</evidence>
<reference evidence="13 14" key="1">
    <citation type="submission" date="2016-12" db="EMBL/GenBank/DDBJ databases">
        <title>Draft Genome Sequence of Mercury Resistant Pseudomonas DRA525.</title>
        <authorList>
            <person name="Drace K.M."/>
        </authorList>
    </citation>
    <scope>NUCLEOTIDE SEQUENCE [LARGE SCALE GENOMIC DNA]</scope>
    <source>
        <strain evidence="13 14">DRA525</strain>
    </source>
</reference>
<keyword evidence="6" id="KW-0997">Cell inner membrane</keyword>
<dbReference type="InterPro" id="IPR000983">
    <property type="entry name" value="Bac_GSPG_pilin"/>
</dbReference>
<accession>A0A1L5PXA9</accession>
<evidence type="ECO:0000256" key="4">
    <source>
        <dbReference type="ARBA" id="ARBA00022475"/>
    </source>
</evidence>